<dbReference type="Gene3D" id="2.20.70.10">
    <property type="match status" value="1"/>
</dbReference>
<evidence type="ECO:0000313" key="4">
    <source>
        <dbReference type="Proteomes" id="UP000654370"/>
    </source>
</evidence>
<gene>
    <name evidence="3" type="ORF">INT43_005722</name>
</gene>
<dbReference type="PROSITE" id="PS50020">
    <property type="entry name" value="WW_DOMAIN_2"/>
    <property type="match status" value="1"/>
</dbReference>
<comment type="caution">
    <text evidence="3">The sequence shown here is derived from an EMBL/GenBank/DDBJ whole genome shotgun (WGS) entry which is preliminary data.</text>
</comment>
<dbReference type="OrthoDB" id="2444812at2759"/>
<sequence>MAKSTVKADLNQEAPEIPQRTNQEETDIESTENPVDLDSDKVASSSHASPTSASENPEERNDDGGENGEESYEVEGPHPPLEGENVTEETAWVPTWDEASQAYYWWNTMTNETTWDNPYPEGEGNPENAEDAQAYSEDPQYYANQGYYDPGYADNQYETGPAGSNPLDAVLSKIDTEVRGQLDKTTETERPFQSYNELFGPSETIQQQPTSAYESVAHFNSRTGKFTSSLEADRLNPEYMSLESRAKRQMQYYFDVDAYQEQRNRERQSNVAGQKRPLTKKEIEKFKRQKQEKKEKRKREWLSKDYD</sequence>
<dbReference type="AlphaFoldDB" id="A0A8H7UCH5"/>
<dbReference type="EMBL" id="JAEPQZ010000010">
    <property type="protein sequence ID" value="KAG2176482.1"/>
    <property type="molecule type" value="Genomic_DNA"/>
</dbReference>
<accession>A0A8H7UCH5</accession>
<evidence type="ECO:0000256" key="1">
    <source>
        <dbReference type="SAM" id="MobiDB-lite"/>
    </source>
</evidence>
<organism evidence="3 4">
    <name type="scientific">Mortierella isabellina</name>
    <name type="common">Filamentous fungus</name>
    <name type="synonym">Umbelopsis isabellina</name>
    <dbReference type="NCBI Taxonomy" id="91625"/>
    <lineage>
        <taxon>Eukaryota</taxon>
        <taxon>Fungi</taxon>
        <taxon>Fungi incertae sedis</taxon>
        <taxon>Mucoromycota</taxon>
        <taxon>Mucoromycotina</taxon>
        <taxon>Umbelopsidomycetes</taxon>
        <taxon>Umbelopsidales</taxon>
        <taxon>Umbelopsidaceae</taxon>
        <taxon>Umbelopsis</taxon>
    </lineage>
</organism>
<dbReference type="Proteomes" id="UP000654370">
    <property type="component" value="Unassembled WGS sequence"/>
</dbReference>
<dbReference type="InterPro" id="IPR001202">
    <property type="entry name" value="WW_dom"/>
</dbReference>
<protein>
    <recommendedName>
        <fullName evidence="2">WW domain-containing protein</fullName>
    </recommendedName>
</protein>
<feature type="region of interest" description="Disordered" evidence="1">
    <location>
        <begin position="1"/>
        <end position="94"/>
    </location>
</feature>
<evidence type="ECO:0000259" key="2">
    <source>
        <dbReference type="PROSITE" id="PS50020"/>
    </source>
</evidence>
<feature type="compositionally biased region" description="Basic and acidic residues" evidence="1">
    <location>
        <begin position="292"/>
        <end position="307"/>
    </location>
</feature>
<reference evidence="3" key="1">
    <citation type="submission" date="2020-12" db="EMBL/GenBank/DDBJ databases">
        <title>Metabolic potential, ecology and presence of endohyphal bacteria is reflected in genomic diversity of Mucoromycotina.</title>
        <authorList>
            <person name="Muszewska A."/>
            <person name="Okrasinska A."/>
            <person name="Steczkiewicz K."/>
            <person name="Drgas O."/>
            <person name="Orlowska M."/>
            <person name="Perlinska-Lenart U."/>
            <person name="Aleksandrzak-Piekarczyk T."/>
            <person name="Szatraj K."/>
            <person name="Zielenkiewicz U."/>
            <person name="Pilsyk S."/>
            <person name="Malc E."/>
            <person name="Mieczkowski P."/>
            <person name="Kruszewska J.S."/>
            <person name="Biernat P."/>
            <person name="Pawlowska J."/>
        </authorList>
    </citation>
    <scope>NUCLEOTIDE SEQUENCE</scope>
    <source>
        <strain evidence="3">WA0000067209</strain>
    </source>
</reference>
<feature type="compositionally biased region" description="Acidic residues" evidence="1">
    <location>
        <begin position="64"/>
        <end position="73"/>
    </location>
</feature>
<feature type="compositionally biased region" description="Low complexity" evidence="1">
    <location>
        <begin position="43"/>
        <end position="55"/>
    </location>
</feature>
<feature type="domain" description="WW" evidence="2">
    <location>
        <begin position="86"/>
        <end position="120"/>
    </location>
</feature>
<name>A0A8H7UCH5_MORIS</name>
<proteinExistence type="predicted"/>
<feature type="region of interest" description="Disordered" evidence="1">
    <location>
        <begin position="261"/>
        <end position="307"/>
    </location>
</feature>
<dbReference type="PROSITE" id="PS01159">
    <property type="entry name" value="WW_DOMAIN_1"/>
    <property type="match status" value="1"/>
</dbReference>
<keyword evidence="4" id="KW-1185">Reference proteome</keyword>
<evidence type="ECO:0000313" key="3">
    <source>
        <dbReference type="EMBL" id="KAG2176482.1"/>
    </source>
</evidence>